<name>A0A5M8RVC9_9BACI</name>
<feature type="domain" description="YqgU-like 6-bladed beta-propeller" evidence="2">
    <location>
        <begin position="91"/>
        <end position="348"/>
    </location>
</feature>
<dbReference type="EMBL" id="QSND01000002">
    <property type="protein sequence ID" value="KAA6451458.1"/>
    <property type="molecule type" value="Genomic_DNA"/>
</dbReference>
<dbReference type="AlphaFoldDB" id="A0A5M8RVC9"/>
<dbReference type="Pfam" id="PF21101">
    <property type="entry name" value="YqgU"/>
    <property type="match status" value="1"/>
</dbReference>
<evidence type="ECO:0000259" key="2">
    <source>
        <dbReference type="Pfam" id="PF21101"/>
    </source>
</evidence>
<accession>A0A5M8RVC9</accession>
<dbReference type="PROSITE" id="PS51257">
    <property type="entry name" value="PROKAR_LIPOPROTEIN"/>
    <property type="match status" value="1"/>
</dbReference>
<comment type="caution">
    <text evidence="3">The sequence shown here is derived from an EMBL/GenBank/DDBJ whole genome shotgun (WGS) entry which is preliminary data.</text>
</comment>
<sequence>MAGLRVSLWIIAAVMTGLTAACAPLHTGGSESVFQEESEGKRKSDAEVHEKKIIALNDRRFDETAGWLDNETILYTRTDPIAGSEVRSYDIFKGAGETIYKTDDRLISAELNREKGMILIQTMGNDSEIKLTLINLQGEQLFEKGFHSHELQVDWNEYDPYLLYVTAFTKDWNFNSFLINAKEDETEKDVAQAAFIHWTSSSSFEYIKWNNRDREKPAPVYSNDINAGRDKKVADDAILLDVFKNLRMIITSSADSGNGTYIFSDVSSSKKRLSFTLPLFSQYSSLSPAEYSYDDKNELFYTYQPSESSSLFDLIAINLRSGERQVIRKHAEMLPITISPDGEYALYGYTQNEIISLGSKKSEPLVIKE</sequence>
<dbReference type="InterPro" id="IPR048421">
    <property type="entry name" value="YqgU_beta-prop"/>
</dbReference>
<reference evidence="3 4" key="1">
    <citation type="submission" date="2018-08" db="EMBL/GenBank/DDBJ databases">
        <title>Bacillus phenotypic plasticity.</title>
        <authorList>
            <person name="Hurtado E."/>
        </authorList>
    </citation>
    <scope>NUCLEOTIDE SEQUENCE [LARGE SCALE GENOMIC DNA]</scope>
    <source>
        <strain evidence="3 4">427</strain>
    </source>
</reference>
<organism evidence="3 4">
    <name type="scientific">Bacillus swezeyi</name>
    <dbReference type="NCBI Taxonomy" id="1925020"/>
    <lineage>
        <taxon>Bacteria</taxon>
        <taxon>Bacillati</taxon>
        <taxon>Bacillota</taxon>
        <taxon>Bacilli</taxon>
        <taxon>Bacillales</taxon>
        <taxon>Bacillaceae</taxon>
        <taxon>Bacillus</taxon>
    </lineage>
</organism>
<evidence type="ECO:0000256" key="1">
    <source>
        <dbReference type="SAM" id="SignalP"/>
    </source>
</evidence>
<gene>
    <name evidence="3" type="ORF">DX927_11895</name>
</gene>
<dbReference type="RefSeq" id="WP_148957320.1">
    <property type="nucleotide sequence ID" value="NZ_QSND01000002.1"/>
</dbReference>
<protein>
    <recommendedName>
        <fullName evidence="2">YqgU-like 6-bladed beta-propeller domain-containing protein</fullName>
    </recommendedName>
</protein>
<proteinExistence type="predicted"/>
<dbReference type="Proteomes" id="UP000324326">
    <property type="component" value="Unassembled WGS sequence"/>
</dbReference>
<feature type="signal peptide" evidence="1">
    <location>
        <begin position="1"/>
        <end position="23"/>
    </location>
</feature>
<dbReference type="STRING" id="1925020.BTA30_13665"/>
<dbReference type="SUPFAM" id="SSF82171">
    <property type="entry name" value="DPP6 N-terminal domain-like"/>
    <property type="match status" value="1"/>
</dbReference>
<feature type="chain" id="PRO_5039576596" description="YqgU-like 6-bladed beta-propeller domain-containing protein" evidence="1">
    <location>
        <begin position="24"/>
        <end position="369"/>
    </location>
</feature>
<keyword evidence="1" id="KW-0732">Signal</keyword>
<evidence type="ECO:0000313" key="3">
    <source>
        <dbReference type="EMBL" id="KAA6451458.1"/>
    </source>
</evidence>
<evidence type="ECO:0000313" key="4">
    <source>
        <dbReference type="Proteomes" id="UP000324326"/>
    </source>
</evidence>